<dbReference type="SUPFAM" id="SSF81296">
    <property type="entry name" value="E set domains"/>
    <property type="match status" value="1"/>
</dbReference>
<dbReference type="InterPro" id="IPR014756">
    <property type="entry name" value="Ig_E-set"/>
</dbReference>
<dbReference type="PANTHER" id="PTHR19372:SF7">
    <property type="entry name" value="SULFITE OXIDASE, MITOCHONDRIAL"/>
    <property type="match status" value="1"/>
</dbReference>
<feature type="transmembrane region" description="Helical" evidence="2">
    <location>
        <begin position="21"/>
        <end position="43"/>
    </location>
</feature>
<gene>
    <name evidence="4" type="ORF">ACFQ34_13730</name>
</gene>
<feature type="compositionally biased region" description="Low complexity" evidence="1">
    <location>
        <begin position="231"/>
        <end position="244"/>
    </location>
</feature>
<dbReference type="InterPro" id="IPR000572">
    <property type="entry name" value="OxRdtase_Mopterin-bd_dom"/>
</dbReference>
<keyword evidence="2" id="KW-1133">Transmembrane helix</keyword>
<organism evidence="4 5">
    <name type="scientific">Pseudonocardia benzenivorans</name>
    <dbReference type="NCBI Taxonomy" id="228005"/>
    <lineage>
        <taxon>Bacteria</taxon>
        <taxon>Bacillati</taxon>
        <taxon>Actinomycetota</taxon>
        <taxon>Actinomycetes</taxon>
        <taxon>Pseudonocardiales</taxon>
        <taxon>Pseudonocardiaceae</taxon>
        <taxon>Pseudonocardia</taxon>
    </lineage>
</organism>
<dbReference type="PANTHER" id="PTHR19372">
    <property type="entry name" value="SULFITE REDUCTASE"/>
    <property type="match status" value="1"/>
</dbReference>
<dbReference type="Pfam" id="PF00174">
    <property type="entry name" value="Oxidored_molyb"/>
    <property type="match status" value="1"/>
</dbReference>
<evidence type="ECO:0000259" key="3">
    <source>
        <dbReference type="Pfam" id="PF00174"/>
    </source>
</evidence>
<feature type="compositionally biased region" description="Low complexity" evidence="1">
    <location>
        <begin position="193"/>
        <end position="208"/>
    </location>
</feature>
<dbReference type="Gene3D" id="2.60.40.650">
    <property type="match status" value="1"/>
</dbReference>
<reference evidence="5" key="1">
    <citation type="journal article" date="2019" name="Int. J. Syst. Evol. Microbiol.">
        <title>The Global Catalogue of Microorganisms (GCM) 10K type strain sequencing project: providing services to taxonomists for standard genome sequencing and annotation.</title>
        <authorList>
            <consortium name="The Broad Institute Genomics Platform"/>
            <consortium name="The Broad Institute Genome Sequencing Center for Infectious Disease"/>
            <person name="Wu L."/>
            <person name="Ma J."/>
        </authorList>
    </citation>
    <scope>NUCLEOTIDE SEQUENCE [LARGE SCALE GENOMIC DNA]</scope>
    <source>
        <strain evidence="5">CCUG 49018</strain>
    </source>
</reference>
<protein>
    <submittedName>
        <fullName evidence="4">Molybdopterin-dependent oxidoreductase</fullName>
    </submittedName>
</protein>
<evidence type="ECO:0000313" key="5">
    <source>
        <dbReference type="Proteomes" id="UP001597182"/>
    </source>
</evidence>
<sequence length="611" mass="62394">MTTTAARRPSGSTATPPTIPGALAAGIGVLSVAAAVGAGHLVAGFVSPGSSPYVAVGDEVIRLSPQPLVEFAKSAFGTHDKTVLLVGIAVVMLVVSALAGFASRRVPRPGVVTISVLGLLGLAAVAVAPTFAPLDVIAPAASIAVGVPVFRRLHRLALEVAAERAATESSATDRAATDRAATDRAATDRTASETTGTDKAGAAAAETSGTREDGRRHGGAAEGSSGDGRLGTPATGTPGTRPSGTGKGGGPAVSRRGMLVGTSAAVGIGALLAGAGGVALGRGVGQSRADVTARLAGLDVVRRAPAIPPGADFAAELGTTPFVTANSDFYRIDTALRVPALQASDWSLRIHGMVGTERTLSFDDLMSRPMIEKTVTMTCVSNEVGGSLISTATFVGTPLRDLLTELGVQAGADQIFCTSSDGWTCGTPTDVVMEPDRDAMLVVGMNGEALPPEHGFPVRMVVPGLYGYVSATKWITDMELTTFAAQQGYWVDNGWAQEAPIKTEARIDLPGGFATVPAGQVTVAGIAWSQPRGVSKVEVRMDGGPWQQAALAADVSGATWRMWRTTFDLGPGSHTVQCRATDGEGQTQVEQRADPVPDGATGWPATIFTVR</sequence>
<proteinExistence type="predicted"/>
<dbReference type="InterPro" id="IPR008335">
    <property type="entry name" value="Mopterin_OxRdtase_euk"/>
</dbReference>
<dbReference type="RefSeq" id="WP_346090655.1">
    <property type="nucleotide sequence ID" value="NZ_BAABKS010000012.1"/>
</dbReference>
<keyword evidence="2" id="KW-0812">Transmembrane</keyword>
<feature type="transmembrane region" description="Helical" evidence="2">
    <location>
        <begin position="83"/>
        <end position="103"/>
    </location>
</feature>
<dbReference type="Gene3D" id="3.90.420.10">
    <property type="entry name" value="Oxidoreductase, molybdopterin-binding domain"/>
    <property type="match status" value="1"/>
</dbReference>
<name>A0ABW3VI24_9PSEU</name>
<feature type="transmembrane region" description="Helical" evidence="2">
    <location>
        <begin position="110"/>
        <end position="132"/>
    </location>
</feature>
<dbReference type="Proteomes" id="UP001597182">
    <property type="component" value="Unassembled WGS sequence"/>
</dbReference>
<evidence type="ECO:0000313" key="4">
    <source>
        <dbReference type="EMBL" id="MFD1234345.1"/>
    </source>
</evidence>
<comment type="caution">
    <text evidence="4">The sequence shown here is derived from an EMBL/GenBank/DDBJ whole genome shotgun (WGS) entry which is preliminary data.</text>
</comment>
<keyword evidence="2" id="KW-0472">Membrane</keyword>
<keyword evidence="5" id="KW-1185">Reference proteome</keyword>
<dbReference type="PRINTS" id="PR00407">
    <property type="entry name" value="EUMOPTERIN"/>
</dbReference>
<evidence type="ECO:0000256" key="2">
    <source>
        <dbReference type="SAM" id="Phobius"/>
    </source>
</evidence>
<feature type="compositionally biased region" description="Basic and acidic residues" evidence="1">
    <location>
        <begin position="175"/>
        <end position="191"/>
    </location>
</feature>
<accession>A0ABW3VI24</accession>
<dbReference type="EMBL" id="JBHTMB010000126">
    <property type="protein sequence ID" value="MFD1234345.1"/>
    <property type="molecule type" value="Genomic_DNA"/>
</dbReference>
<dbReference type="InterPro" id="IPR036374">
    <property type="entry name" value="OxRdtase_Mopterin-bd_sf"/>
</dbReference>
<dbReference type="SUPFAM" id="SSF56524">
    <property type="entry name" value="Oxidoreductase molybdopterin-binding domain"/>
    <property type="match status" value="1"/>
</dbReference>
<feature type="region of interest" description="Disordered" evidence="1">
    <location>
        <begin position="167"/>
        <end position="255"/>
    </location>
</feature>
<evidence type="ECO:0000256" key="1">
    <source>
        <dbReference type="SAM" id="MobiDB-lite"/>
    </source>
</evidence>
<feature type="domain" description="Oxidoreductase molybdopterin-binding" evidence="3">
    <location>
        <begin position="337"/>
        <end position="490"/>
    </location>
</feature>